<dbReference type="AlphaFoldDB" id="A0A0P0UQ32"/>
<dbReference type="EMBL" id="AP013042">
    <property type="protein sequence ID" value="BAS67120.1"/>
    <property type="molecule type" value="Genomic_DNA"/>
</dbReference>
<sequence length="126" mass="13670">MGHIWADIELSNPKEEALASIKVNALADTGALMLCIPQHIANQLNLEINSEREVSVADGRSLKVPYMGPIKINFKNRSCFVGALVMGDEVLLGAVPMEDMDLTLNPARQTIGVNPNSPNIPHARVK</sequence>
<dbReference type="OrthoDB" id="664884at2"/>
<dbReference type="Gene3D" id="2.40.70.10">
    <property type="entry name" value="Acid Proteases"/>
    <property type="match status" value="1"/>
</dbReference>
<dbReference type="STRING" id="1303921.BSEPE_0096"/>
<evidence type="ECO:0000313" key="2">
    <source>
        <dbReference type="Proteomes" id="UP000067399"/>
    </source>
</evidence>
<proteinExistence type="predicted"/>
<dbReference type="InterPro" id="IPR022274">
    <property type="entry name" value="Peptidase_asp_AF0612"/>
</dbReference>
<keyword evidence="2" id="KW-1185">Reference proteome</keyword>
<protein>
    <recommendedName>
        <fullName evidence="3">Clan AA aspartic protease</fullName>
    </recommendedName>
</protein>
<dbReference type="NCBIfam" id="TIGR03698">
    <property type="entry name" value="clan_AA_DTGF"/>
    <property type="match status" value="1"/>
</dbReference>
<name>A0A0P0UQ32_9GAMM</name>
<dbReference type="RefSeq" id="WP_066042481.1">
    <property type="nucleotide sequence ID" value="NZ_AP013042.1"/>
</dbReference>
<gene>
    <name evidence="1" type="ORF">BSEPE_0096</name>
</gene>
<dbReference type="KEGG" id="ebh:BSEPE_0096"/>
<evidence type="ECO:0000313" key="1">
    <source>
        <dbReference type="EMBL" id="BAS67120.1"/>
    </source>
</evidence>
<dbReference type="Proteomes" id="UP000067399">
    <property type="component" value="Chromosome"/>
</dbReference>
<dbReference type="InterPro" id="IPR021109">
    <property type="entry name" value="Peptidase_aspartic_dom_sf"/>
</dbReference>
<organism evidence="1 2">
    <name type="scientific">endosymbiont of Bathymodiolus septemdierum str. Myojin knoll</name>
    <dbReference type="NCBI Taxonomy" id="1303921"/>
    <lineage>
        <taxon>Bacteria</taxon>
        <taxon>Pseudomonadati</taxon>
        <taxon>Pseudomonadota</taxon>
        <taxon>Gammaproteobacteria</taxon>
        <taxon>sulfur-oxidizing symbionts</taxon>
    </lineage>
</organism>
<reference evidence="1 2" key="2">
    <citation type="journal article" date="2016" name="ISME J.">
        <title>Heterogeneous composition of key metabolic gene clusters in a vent mussel symbiont population.</title>
        <authorList>
            <person name="Ikuta T."/>
            <person name="Takaki Y."/>
            <person name="Nagai Y."/>
            <person name="Shimamura S."/>
            <person name="Tsuda M."/>
            <person name="Kawagucci S."/>
            <person name="Aoki Y."/>
            <person name="Inoue K."/>
            <person name="Teruya M."/>
            <person name="Satou K."/>
            <person name="Teruya K."/>
            <person name="Shimoji M."/>
            <person name="Tamotsu H."/>
            <person name="Hirano T."/>
            <person name="Maruyama T."/>
            <person name="Yoshida T."/>
        </authorList>
    </citation>
    <scope>NUCLEOTIDE SEQUENCE [LARGE SCALE GENOMIC DNA]</scope>
    <source>
        <strain evidence="1 2">Myojin Knoll</strain>
    </source>
</reference>
<evidence type="ECO:0008006" key="3">
    <source>
        <dbReference type="Google" id="ProtNLM"/>
    </source>
</evidence>
<accession>A0A0P0UQ32</accession>
<reference evidence="1 2" key="1">
    <citation type="journal article" date="2000" name="Mar. Ecol. Prog. Ser.">
        <title>Phylogenetic characterization of endosymbionts in three hydrothermal vent mussels: influence on host distributions.</title>
        <authorList>
            <person name="Fujiwara Y."/>
            <person name="Takai K."/>
            <person name="Uematsu K."/>
            <person name="Tsuchida S."/>
            <person name="Hunt J.C."/>
            <person name="Hashimoto J."/>
        </authorList>
    </citation>
    <scope>NUCLEOTIDE SEQUENCE [LARGE SCALE GENOMIC DNA]</scope>
    <source>
        <strain evidence="1 2">Myojin Knoll</strain>
    </source>
</reference>